<name>A0ACC0KZD6_CHOFU</name>
<accession>A0ACC0KZD6</accession>
<evidence type="ECO:0000313" key="2">
    <source>
        <dbReference type="Proteomes" id="UP001064048"/>
    </source>
</evidence>
<comment type="caution">
    <text evidence="1">The sequence shown here is derived from an EMBL/GenBank/DDBJ whole genome shotgun (WGS) entry which is preliminary data.</text>
</comment>
<reference evidence="1 2" key="1">
    <citation type="journal article" date="2022" name="Genome Biol. Evol.">
        <title>The Spruce Budworm Genome: Reconstructing the Evolutionary History of Antifreeze Proteins.</title>
        <authorList>
            <person name="Beliveau C."/>
            <person name="Gagne P."/>
            <person name="Picq S."/>
            <person name="Vernygora O."/>
            <person name="Keeling C.I."/>
            <person name="Pinkney K."/>
            <person name="Doucet D."/>
            <person name="Wen F."/>
            <person name="Johnston J.S."/>
            <person name="Maaroufi H."/>
            <person name="Boyle B."/>
            <person name="Laroche J."/>
            <person name="Dewar K."/>
            <person name="Juretic N."/>
            <person name="Blackburn G."/>
            <person name="Nisole A."/>
            <person name="Brunet B."/>
            <person name="Brandao M."/>
            <person name="Lumley L."/>
            <person name="Duan J."/>
            <person name="Quan G."/>
            <person name="Lucarotti C.J."/>
            <person name="Roe A.D."/>
            <person name="Sperling F.A.H."/>
            <person name="Levesque R.C."/>
            <person name="Cusson M."/>
        </authorList>
    </citation>
    <scope>NUCLEOTIDE SEQUENCE [LARGE SCALE GENOMIC DNA]</scope>
    <source>
        <strain evidence="1">Glfc:IPQL:Cfum</strain>
    </source>
</reference>
<organism evidence="1 2">
    <name type="scientific">Choristoneura fumiferana</name>
    <name type="common">Spruce budworm moth</name>
    <name type="synonym">Archips fumiferana</name>
    <dbReference type="NCBI Taxonomy" id="7141"/>
    <lineage>
        <taxon>Eukaryota</taxon>
        <taxon>Metazoa</taxon>
        <taxon>Ecdysozoa</taxon>
        <taxon>Arthropoda</taxon>
        <taxon>Hexapoda</taxon>
        <taxon>Insecta</taxon>
        <taxon>Pterygota</taxon>
        <taxon>Neoptera</taxon>
        <taxon>Endopterygota</taxon>
        <taxon>Lepidoptera</taxon>
        <taxon>Glossata</taxon>
        <taxon>Ditrysia</taxon>
        <taxon>Tortricoidea</taxon>
        <taxon>Tortricidae</taxon>
        <taxon>Tortricinae</taxon>
        <taxon>Choristoneura</taxon>
    </lineage>
</organism>
<keyword evidence="2" id="KW-1185">Reference proteome</keyword>
<evidence type="ECO:0000313" key="1">
    <source>
        <dbReference type="EMBL" id="KAI8441847.1"/>
    </source>
</evidence>
<gene>
    <name evidence="1" type="ORF">MSG28_005531</name>
</gene>
<dbReference type="Proteomes" id="UP001064048">
    <property type="component" value="Chromosome 9"/>
</dbReference>
<protein>
    <submittedName>
        <fullName evidence="1">Uncharacterized protein</fullName>
    </submittedName>
</protein>
<dbReference type="EMBL" id="CM046109">
    <property type="protein sequence ID" value="KAI8441847.1"/>
    <property type="molecule type" value="Genomic_DNA"/>
</dbReference>
<sequence length="572" mass="61918">MEEEDTKLCTNCKREIPSVNFTTHSVHCARNLRNCPVCKEPVPLAQLQAHHDTLHKEVPCKKCGESVCGTDLEDHIRDSCAQTIKPCRFCELELPRRSLPAHESYCGARSEQCPDCREYVMAKYKQLHLDSNHGFIRLDDDPTPKEEKPKPKPIPKPIPKSISMPITNGLPAPSTSNGITSNLRPATEIRHYEPQGSREDRVEIPRTKITAKRTNDQPQINTNVQAAEKVTKELPSRGAVKKRPAPPPPSPPPDPARDRAYYSAAARAQREENQRQQQSAYNLSVGLPPVLSPAAKLDKLRKMDALHNRETEQVDYKNKLQGRVWMPPDVPVGNVLGSDGVSDLSHLQPMTAAQFMDRFQELQLGSGRRRNGTGGRQGAAERGRQGTDASEDGRQGVGARDGDRQEATGGRHGVGASEGGGRRAGTASARSRPRCKSCAGGLTSDNSAAAAVGGDEEAGLQLPCEFCGCPVPADDLVLHQTGCRPDLAQYQPPAGAAGGGEVAGERARAAADPVIPCEFCPQTLPVYLISEHQVISPSPPRSALPSVPVMWYPPCGFVRSDRLVWCGGGGTA</sequence>
<proteinExistence type="predicted"/>